<proteinExistence type="predicted"/>
<dbReference type="Pfam" id="PF00698">
    <property type="entry name" value="Acyl_transf_1"/>
    <property type="match status" value="1"/>
</dbReference>
<evidence type="ECO:0000256" key="1">
    <source>
        <dbReference type="ARBA" id="ARBA00022450"/>
    </source>
</evidence>
<dbReference type="InterPro" id="IPR016035">
    <property type="entry name" value="Acyl_Trfase/lysoPLipase"/>
</dbReference>
<dbReference type="EMBL" id="MPOH02000002">
    <property type="protein sequence ID" value="OQD57751.1"/>
    <property type="molecule type" value="Genomic_DNA"/>
</dbReference>
<dbReference type="PANTHER" id="PTHR43775:SF37">
    <property type="entry name" value="SI:DKEY-61P9.11"/>
    <property type="match status" value="1"/>
</dbReference>
<keyword evidence="2" id="KW-0597">Phosphoprotein</keyword>
<reference evidence="7 8" key="2">
    <citation type="submission" date="2017-02" db="EMBL/GenBank/DDBJ databases">
        <title>Draft genome sequence of Streptomyces phaeoluteigriseus type strain DSM41896.</title>
        <authorList>
            <person name="Salih T.S."/>
            <person name="Algora Gallardo L."/>
            <person name="Melo Santos T."/>
            <person name="Filgueira Martinez S."/>
            <person name="Herron P.R."/>
        </authorList>
    </citation>
    <scope>NUCLEOTIDE SEQUENCE [LARGE SCALE GENOMIC DNA]</scope>
    <source>
        <strain evidence="7 8">DSM 41896</strain>
    </source>
</reference>
<dbReference type="InterPro" id="IPR050091">
    <property type="entry name" value="PKS_NRPS_Biosynth_Enz"/>
</dbReference>
<dbReference type="AlphaFoldDB" id="A0A1V6MZA3"/>
<evidence type="ECO:0000259" key="6">
    <source>
        <dbReference type="SMART" id="SM00827"/>
    </source>
</evidence>
<dbReference type="PANTHER" id="PTHR43775">
    <property type="entry name" value="FATTY ACID SYNTHASE"/>
    <property type="match status" value="1"/>
</dbReference>
<feature type="compositionally biased region" description="Basic and acidic residues" evidence="4">
    <location>
        <begin position="848"/>
        <end position="863"/>
    </location>
</feature>
<evidence type="ECO:0000313" key="8">
    <source>
        <dbReference type="Proteomes" id="UP000184286"/>
    </source>
</evidence>
<dbReference type="GO" id="GO:0004312">
    <property type="term" value="F:fatty acid synthase activity"/>
    <property type="evidence" value="ECO:0007669"/>
    <property type="project" value="TreeGrafter"/>
</dbReference>
<dbReference type="SUPFAM" id="SSF52151">
    <property type="entry name" value="FabD/lysophospholipase-like"/>
    <property type="match status" value="1"/>
</dbReference>
<dbReference type="OrthoDB" id="5478077at2"/>
<evidence type="ECO:0000256" key="4">
    <source>
        <dbReference type="SAM" id="MobiDB-lite"/>
    </source>
</evidence>
<organism evidence="7 8">
    <name type="scientific">Streptomyces phaeoluteigriseus</name>
    <dbReference type="NCBI Taxonomy" id="114686"/>
    <lineage>
        <taxon>Bacteria</taxon>
        <taxon>Bacillati</taxon>
        <taxon>Actinomycetota</taxon>
        <taxon>Actinomycetes</taxon>
        <taxon>Kitasatosporales</taxon>
        <taxon>Streptomycetaceae</taxon>
        <taxon>Streptomyces</taxon>
        <taxon>Streptomyces aurantiacus group</taxon>
    </lineage>
</organism>
<dbReference type="Gene3D" id="3.30.70.3290">
    <property type="match status" value="1"/>
</dbReference>
<keyword evidence="1" id="KW-0596">Phosphopantetheine</keyword>
<reference evidence="8" key="1">
    <citation type="submission" date="2016-11" db="EMBL/GenBank/DDBJ databases">
        <authorList>
            <person name="Schniete J.K."/>
            <person name="Salih T."/>
            <person name="Algora Gallardo L."/>
            <person name="Martinez Fernandez S."/>
            <person name="Herron P.R."/>
        </authorList>
    </citation>
    <scope>NUCLEOTIDE SEQUENCE [LARGE SCALE GENOMIC DNA]</scope>
    <source>
        <strain evidence="8">DSM 41896</strain>
    </source>
</reference>
<dbReference type="InterPro" id="IPR057326">
    <property type="entry name" value="KR_dom"/>
</dbReference>
<dbReference type="InterPro" id="IPR014043">
    <property type="entry name" value="Acyl_transferase_dom"/>
</dbReference>
<feature type="region of interest" description="Disordered" evidence="4">
    <location>
        <begin position="802"/>
        <end position="863"/>
    </location>
</feature>
<dbReference type="SMART" id="SM00822">
    <property type="entry name" value="PKS_KR"/>
    <property type="match status" value="1"/>
</dbReference>
<keyword evidence="3" id="KW-0808">Transferase</keyword>
<dbReference type="Gene3D" id="3.40.366.10">
    <property type="entry name" value="Malonyl-Coenzyme A Acyl Carrier Protein, domain 2"/>
    <property type="match status" value="1"/>
</dbReference>
<dbReference type="SMART" id="SM00827">
    <property type="entry name" value="PKS_AT"/>
    <property type="match status" value="1"/>
</dbReference>
<accession>A0A1V6MZA3</accession>
<dbReference type="Proteomes" id="UP000184286">
    <property type="component" value="Unassembled WGS sequence"/>
</dbReference>
<evidence type="ECO:0000256" key="3">
    <source>
        <dbReference type="ARBA" id="ARBA00022679"/>
    </source>
</evidence>
<dbReference type="RefSeq" id="WP_094102383.1">
    <property type="nucleotide sequence ID" value="NZ_MPOH02000002.1"/>
</dbReference>
<dbReference type="Pfam" id="PF08659">
    <property type="entry name" value="KR"/>
    <property type="match status" value="1"/>
</dbReference>
<dbReference type="InterPro" id="IPR036291">
    <property type="entry name" value="NAD(P)-bd_dom_sf"/>
</dbReference>
<dbReference type="InterPro" id="IPR016036">
    <property type="entry name" value="Malonyl_transacylase_ACP-bd"/>
</dbReference>
<feature type="domain" description="Malonyl-CoA:ACP transacylase (MAT)" evidence="6">
    <location>
        <begin position="1"/>
        <end position="287"/>
    </location>
</feature>
<comment type="caution">
    <text evidence="7">The sequence shown here is derived from an EMBL/GenBank/DDBJ whole genome shotgun (WGS) entry which is preliminary data.</text>
</comment>
<dbReference type="SUPFAM" id="SSF51735">
    <property type="entry name" value="NAD(P)-binding Rossmann-fold domains"/>
    <property type="match status" value="2"/>
</dbReference>
<gene>
    <name evidence="7" type="ORF">BM536_001340</name>
</gene>
<feature type="compositionally biased region" description="Low complexity" evidence="4">
    <location>
        <begin position="802"/>
        <end position="824"/>
    </location>
</feature>
<dbReference type="SUPFAM" id="SSF55048">
    <property type="entry name" value="Probable ACP-binding domain of malonyl-CoA ACP transacylase"/>
    <property type="match status" value="1"/>
</dbReference>
<dbReference type="InterPro" id="IPR001227">
    <property type="entry name" value="Ac_transferase_dom_sf"/>
</dbReference>
<evidence type="ECO:0000259" key="5">
    <source>
        <dbReference type="SMART" id="SM00822"/>
    </source>
</evidence>
<dbReference type="STRING" id="114686.BM536_001340"/>
<dbReference type="InterPro" id="IPR013968">
    <property type="entry name" value="PKS_KR"/>
</dbReference>
<evidence type="ECO:0000256" key="2">
    <source>
        <dbReference type="ARBA" id="ARBA00022553"/>
    </source>
</evidence>
<dbReference type="GO" id="GO:0006633">
    <property type="term" value="P:fatty acid biosynthetic process"/>
    <property type="evidence" value="ECO:0007669"/>
    <property type="project" value="TreeGrafter"/>
</dbReference>
<dbReference type="Gene3D" id="3.40.50.720">
    <property type="entry name" value="NAD(P)-binding Rossmann-like Domain"/>
    <property type="match status" value="1"/>
</dbReference>
<name>A0A1V6MZA3_9ACTN</name>
<protein>
    <submittedName>
        <fullName evidence="7">Uncharacterized protein</fullName>
    </submittedName>
</protein>
<feature type="domain" description="Ketoreductase" evidence="5">
    <location>
        <begin position="539"/>
        <end position="731"/>
    </location>
</feature>
<evidence type="ECO:0000313" key="7">
    <source>
        <dbReference type="EMBL" id="OQD57751.1"/>
    </source>
</evidence>
<sequence length="863" mass="88816">MAARLYATAPVFRDTLDEASAALGPLRGRTLVHWCTDPGVDPAELGRTEITQPLLVAFGVALARQLGAWGVVPDAVVGHSVGELTAACAAGLLPLSDTVRFAAARGRAIAGLTERGAMAAVLGADDAVEALIAASGGTLAVAARNAPGRLVLSGTVRAVEDAVAELTARGMAARGLRVSHGFHSPLMEPAAEAVHNAARDLPRGTGRIPLLSTLTADWTSAPDAAHWREHALRPVLFGEAARRLAQDGYDTFVEMGPGTDLSAALRTATADLPGAPTAVLSALPAGHREDGSGRAGLLRTVARLWTLGVAVDHAALTSTGRRVPLPTYPFRRRTYRPGPDAARLLHRVTWTPVPLTPPAGTAPVTLVTGPDAEAVRELSARLAERGVPMTHAGTTSAHTVVHLPRRAAEGTDGSAALTDFRHTVRQFDRAGARRLLVLTEDAHRTGADGEARPRPEQALLTGIALAFPQETEGTRLVCADLSSHDTREQRLDAVLAEVRANGGDIHVTAWRRGTRLLRGVEPLPATAVPDGDGPLPADGVYLITGGTGGLGAALARDLAGRGRPTLVLTGRSAQPPAGLLAELTEFGADAHYRQADVTDERQLDALFAEAPAPDVVFHAAGVVLPGSLRGTGPQDTSRSLAAKAHGTPLLARALDHHGHRPKLCVAFSSVASVLPGAAGALGDYAAANAFLDAFAAAERAAGRRWLALNFGPVARTGLAAAVGDGSLLRAGGVPLAPAEALRALRAACAVDTAHLIIADLTGVDSRLPVSTPARTDIKVSAGAQVPAGPAEVRAPVTRAMPANPAMPATPAMPGTPATPATPAMPVLPGPDPSDDSLPPAVPGAHTPDVARDWDLPELLKDPS</sequence>